<comment type="caution">
    <text evidence="3">The sequence shown here is derived from an EMBL/GenBank/DDBJ whole genome shotgun (WGS) entry which is preliminary data.</text>
</comment>
<reference evidence="3" key="1">
    <citation type="submission" date="2023-12" db="EMBL/GenBank/DDBJ databases">
        <title>'Antibacterial potential of Stenotrophomonas maltophilia cystic fibrosis isolates' (manuscript under preparation).</title>
        <authorList>
            <person name="Crisan C.V."/>
            <person name="Pettis M."/>
            <person name="Goldberg J.B."/>
        </authorList>
    </citation>
    <scope>NUCLEOTIDE SEQUENCE</scope>
    <source>
        <strain evidence="3">CCV129</strain>
    </source>
</reference>
<dbReference type="InterPro" id="IPR010985">
    <property type="entry name" value="Ribbon_hlx_hlx"/>
</dbReference>
<evidence type="ECO:0000313" key="4">
    <source>
        <dbReference type="Proteomes" id="UP001288387"/>
    </source>
</evidence>
<name>A0AAJ2TQJ5_STEMA</name>
<keyword evidence="1" id="KW-0175">Coiled coil</keyword>
<feature type="coiled-coil region" evidence="1">
    <location>
        <begin position="65"/>
        <end position="113"/>
    </location>
</feature>
<dbReference type="Gene3D" id="1.10.1220.10">
    <property type="entry name" value="Met repressor-like"/>
    <property type="match status" value="1"/>
</dbReference>
<organism evidence="3 4">
    <name type="scientific">Stenotrophomonas maltophilia</name>
    <name type="common">Pseudomonas maltophilia</name>
    <name type="synonym">Xanthomonas maltophilia</name>
    <dbReference type="NCBI Taxonomy" id="40324"/>
    <lineage>
        <taxon>Bacteria</taxon>
        <taxon>Pseudomonadati</taxon>
        <taxon>Pseudomonadota</taxon>
        <taxon>Gammaproteobacteria</taxon>
        <taxon>Lysobacterales</taxon>
        <taxon>Lysobacteraceae</taxon>
        <taxon>Stenotrophomonas</taxon>
        <taxon>Stenotrophomonas maltophilia group</taxon>
    </lineage>
</organism>
<dbReference type="InterPro" id="IPR013321">
    <property type="entry name" value="Arc_rbn_hlx_hlx"/>
</dbReference>
<proteinExistence type="predicted"/>
<dbReference type="Proteomes" id="UP001288387">
    <property type="component" value="Unassembled WGS sequence"/>
</dbReference>
<accession>A0AAJ2TQJ5</accession>
<dbReference type="GO" id="GO:0006355">
    <property type="term" value="P:regulation of DNA-templated transcription"/>
    <property type="evidence" value="ECO:0007669"/>
    <property type="project" value="InterPro"/>
</dbReference>
<evidence type="ECO:0000259" key="2">
    <source>
        <dbReference type="Pfam" id="PF03869"/>
    </source>
</evidence>
<evidence type="ECO:0000313" key="3">
    <source>
        <dbReference type="EMBL" id="MDZ5764957.1"/>
    </source>
</evidence>
<dbReference type="Pfam" id="PF03869">
    <property type="entry name" value="Arc"/>
    <property type="match status" value="1"/>
</dbReference>
<dbReference type="AlphaFoldDB" id="A0AAJ2TQJ5"/>
<dbReference type="RefSeq" id="WP_099554623.1">
    <property type="nucleotide sequence ID" value="NZ_JAKJQX010000014.1"/>
</dbReference>
<protein>
    <submittedName>
        <fullName evidence="3">Arc family DNA-binding protein</fullName>
    </submittedName>
</protein>
<dbReference type="EMBL" id="JAXRVB010000010">
    <property type="protein sequence ID" value="MDZ5764957.1"/>
    <property type="molecule type" value="Genomic_DNA"/>
</dbReference>
<feature type="domain" description="Arc-like DNA binding" evidence="2">
    <location>
        <begin position="6"/>
        <end position="44"/>
    </location>
</feature>
<dbReference type="InterPro" id="IPR005569">
    <property type="entry name" value="Arc_DNA-bd_dom"/>
</dbReference>
<sequence>MAPEFHQFKLRLPVDLMRKVEEEAERSGRSLSAEIVFRLTEAYSAGEAADGGLAQDIAVNLVAYRKAVERNARQVQENMEKVQKSMQELETLKALLELRLAETTQELDVKKAK</sequence>
<dbReference type="GO" id="GO:0003677">
    <property type="term" value="F:DNA binding"/>
    <property type="evidence" value="ECO:0007669"/>
    <property type="project" value="UniProtKB-KW"/>
</dbReference>
<dbReference type="SUPFAM" id="SSF47598">
    <property type="entry name" value="Ribbon-helix-helix"/>
    <property type="match status" value="1"/>
</dbReference>
<evidence type="ECO:0000256" key="1">
    <source>
        <dbReference type="SAM" id="Coils"/>
    </source>
</evidence>
<keyword evidence="3" id="KW-0238">DNA-binding</keyword>
<gene>
    <name evidence="3" type="ORF">U4I38_10795</name>
</gene>